<dbReference type="PANTHER" id="PTHR43065:SF10">
    <property type="entry name" value="PEROXIDE STRESS-ACTIVATED HISTIDINE KINASE MAK3"/>
    <property type="match status" value="1"/>
</dbReference>
<protein>
    <recommendedName>
        <fullName evidence="2">histidine kinase</fullName>
        <ecNumber evidence="2">2.7.13.3</ecNumber>
    </recommendedName>
</protein>
<keyword evidence="3" id="KW-0597">Phosphoprotein</keyword>
<dbReference type="Proteomes" id="UP000244874">
    <property type="component" value="Unassembled WGS sequence"/>
</dbReference>
<evidence type="ECO:0000256" key="5">
    <source>
        <dbReference type="ARBA" id="ARBA00022741"/>
    </source>
</evidence>
<evidence type="ECO:0000313" key="10">
    <source>
        <dbReference type="EMBL" id="PTU53386.1"/>
    </source>
</evidence>
<dbReference type="InterPro" id="IPR005467">
    <property type="entry name" value="His_kinase_dom"/>
</dbReference>
<organism evidence="10 11">
    <name type="scientific">Pseudomonas plecoglossicida</name>
    <dbReference type="NCBI Taxonomy" id="70775"/>
    <lineage>
        <taxon>Bacteria</taxon>
        <taxon>Pseudomonadati</taxon>
        <taxon>Pseudomonadota</taxon>
        <taxon>Gammaproteobacteria</taxon>
        <taxon>Pseudomonadales</taxon>
        <taxon>Pseudomonadaceae</taxon>
        <taxon>Pseudomonas</taxon>
    </lineage>
</organism>
<sequence>MSEVHFRFSPNILVRLGEELNQGTDQSILELIKNSYDADATICTVELKNTENVGGSITVTDDGNGMSAQNIKDSWLVLGKSSKSHLQTTDLGRTPSGSKGLGRLAALRLGTTVNLESKLEKRAKSSNLYVEWDKFESAQTVEDVGLVISDKKTDLKKGTITTLSNLRSAIRTEDLKKLARAVLLLTDPFEDKKSGFQVKLKSPEFDEIDKLLQQKYFDLSEFHLIASVTPDGLATAKIVDWRGELLQEASHMDLIHKSNEPLYKSPACTLDFWAFLLKADSFGSGRGGSLKDVREWLKHFGGVHVYSDNVRVSPYGAPGDDWLGINLSRTKNPEERPSTNNSIGRVSLNNKGKYQVTQKTDRSGFIEDDAFLEMKRFVTDALEWMARWRMQLAEKRRQGDRIAAPQVAKEEKEKFEDVLQEAPKQIRNKISAAFKSYAKSRDRESELLRKEIQLYRTLSTAGITAATFAHESHGNPLKVISLSVNALDSRFTNLAKERDLHIVTLALAKIRKSLDALAVLGSATLSLIRSNKRRVGRVEVNKVILEVHRLMLPFLEARATKVELRLCTGNPFLRCSEAALESVITNLINNALNVFRSAHSDECIIKITTKTESGVCEITVCDTGPGIKGLSLSEIWLPGITSNPDGTGLGLTIVKDTVKDLGGDVSVIAQGELGGAEFKIALPVLGV</sequence>
<dbReference type="PANTHER" id="PTHR43065">
    <property type="entry name" value="SENSOR HISTIDINE KINASE"/>
    <property type="match status" value="1"/>
</dbReference>
<feature type="domain" description="Histidine kinase" evidence="9">
    <location>
        <begin position="468"/>
        <end position="686"/>
    </location>
</feature>
<evidence type="ECO:0000313" key="11">
    <source>
        <dbReference type="Proteomes" id="UP000244874"/>
    </source>
</evidence>
<evidence type="ECO:0000256" key="7">
    <source>
        <dbReference type="ARBA" id="ARBA00022840"/>
    </source>
</evidence>
<dbReference type="AlphaFoldDB" id="A0A2R7UN72"/>
<dbReference type="EC" id="2.7.13.3" evidence="2"/>
<dbReference type="GO" id="GO:0005524">
    <property type="term" value="F:ATP binding"/>
    <property type="evidence" value="ECO:0007669"/>
    <property type="project" value="UniProtKB-KW"/>
</dbReference>
<dbReference type="Gene3D" id="3.30.565.10">
    <property type="entry name" value="Histidine kinase-like ATPase, C-terminal domain"/>
    <property type="match status" value="2"/>
</dbReference>
<dbReference type="SUPFAM" id="SSF55874">
    <property type="entry name" value="ATPase domain of HSP90 chaperone/DNA topoisomerase II/histidine kinase"/>
    <property type="match status" value="2"/>
</dbReference>
<dbReference type="SMART" id="SM00387">
    <property type="entry name" value="HATPase_c"/>
    <property type="match status" value="1"/>
</dbReference>
<dbReference type="InterPro" id="IPR004358">
    <property type="entry name" value="Sig_transdc_His_kin-like_C"/>
</dbReference>
<comment type="caution">
    <text evidence="10">The sequence shown here is derived from an EMBL/GenBank/DDBJ whole genome shotgun (WGS) entry which is preliminary data.</text>
</comment>
<dbReference type="Pfam" id="PF02518">
    <property type="entry name" value="HATPase_c"/>
    <property type="match status" value="1"/>
</dbReference>
<dbReference type="GO" id="GO:0004673">
    <property type="term" value="F:protein histidine kinase activity"/>
    <property type="evidence" value="ECO:0007669"/>
    <property type="project" value="UniProtKB-EC"/>
</dbReference>
<evidence type="ECO:0000259" key="9">
    <source>
        <dbReference type="PROSITE" id="PS50109"/>
    </source>
</evidence>
<comment type="catalytic activity">
    <reaction evidence="1">
        <text>ATP + protein L-histidine = ADP + protein N-phospho-L-histidine.</text>
        <dbReference type="EC" id="2.7.13.3"/>
    </reaction>
</comment>
<gene>
    <name evidence="10" type="ORF">DBB42_04705</name>
</gene>
<evidence type="ECO:0000256" key="1">
    <source>
        <dbReference type="ARBA" id="ARBA00000085"/>
    </source>
</evidence>
<dbReference type="Pfam" id="PF13589">
    <property type="entry name" value="HATPase_c_3"/>
    <property type="match status" value="1"/>
</dbReference>
<name>A0A2R7UN72_PSEDL</name>
<evidence type="ECO:0000256" key="4">
    <source>
        <dbReference type="ARBA" id="ARBA00022679"/>
    </source>
</evidence>
<evidence type="ECO:0000256" key="8">
    <source>
        <dbReference type="ARBA" id="ARBA00023012"/>
    </source>
</evidence>
<evidence type="ECO:0000256" key="3">
    <source>
        <dbReference type="ARBA" id="ARBA00022553"/>
    </source>
</evidence>
<keyword evidence="4" id="KW-0808">Transferase</keyword>
<evidence type="ECO:0000256" key="6">
    <source>
        <dbReference type="ARBA" id="ARBA00022777"/>
    </source>
</evidence>
<keyword evidence="6 10" id="KW-0418">Kinase</keyword>
<accession>A0A2R7UN72</accession>
<dbReference type="GO" id="GO:0000160">
    <property type="term" value="P:phosphorelay signal transduction system"/>
    <property type="evidence" value="ECO:0007669"/>
    <property type="project" value="UniProtKB-KW"/>
</dbReference>
<dbReference type="EMBL" id="QANO01000080">
    <property type="protein sequence ID" value="PTU53386.1"/>
    <property type="molecule type" value="Genomic_DNA"/>
</dbReference>
<dbReference type="PRINTS" id="PR00344">
    <property type="entry name" value="BCTRLSENSOR"/>
</dbReference>
<proteinExistence type="predicted"/>
<keyword evidence="5" id="KW-0547">Nucleotide-binding</keyword>
<evidence type="ECO:0000256" key="2">
    <source>
        <dbReference type="ARBA" id="ARBA00012438"/>
    </source>
</evidence>
<dbReference type="PROSITE" id="PS50109">
    <property type="entry name" value="HIS_KIN"/>
    <property type="match status" value="1"/>
</dbReference>
<keyword evidence="8" id="KW-0902">Two-component regulatory system</keyword>
<dbReference type="InterPro" id="IPR003594">
    <property type="entry name" value="HATPase_dom"/>
</dbReference>
<reference evidence="10 11" key="1">
    <citation type="submission" date="2018-04" db="EMBL/GenBank/DDBJ databases">
        <authorList>
            <person name="Go L.Y."/>
            <person name="Mitchell J.A."/>
        </authorList>
    </citation>
    <scope>NUCLEOTIDE SEQUENCE [LARGE SCALE GENOMIC DNA]</scope>
    <source>
        <strain evidence="10 11">KCJK7865</strain>
    </source>
</reference>
<dbReference type="CDD" id="cd00075">
    <property type="entry name" value="HATPase"/>
    <property type="match status" value="1"/>
</dbReference>
<keyword evidence="7" id="KW-0067">ATP-binding</keyword>
<dbReference type="InterPro" id="IPR036890">
    <property type="entry name" value="HATPase_C_sf"/>
</dbReference>
<dbReference type="RefSeq" id="WP_108480165.1">
    <property type="nucleotide sequence ID" value="NZ_QANO01000080.1"/>
</dbReference>